<feature type="region of interest" description="Disordered" evidence="1">
    <location>
        <begin position="1"/>
        <end position="73"/>
    </location>
</feature>
<dbReference type="AlphaFoldDB" id="A0A0P0W6X6"/>
<evidence type="ECO:0000313" key="3">
    <source>
        <dbReference type="Proteomes" id="UP000059680"/>
    </source>
</evidence>
<feature type="compositionally biased region" description="Gly residues" evidence="1">
    <location>
        <begin position="54"/>
        <end position="70"/>
    </location>
</feature>
<feature type="compositionally biased region" description="Low complexity" evidence="1">
    <location>
        <begin position="1"/>
        <end position="25"/>
    </location>
</feature>
<dbReference type="EMBL" id="AP014960">
    <property type="protein sequence ID" value="BAS87917.1"/>
    <property type="molecule type" value="Genomic_DNA"/>
</dbReference>
<protein>
    <submittedName>
        <fullName evidence="2">Os04g0172560 protein</fullName>
    </submittedName>
</protein>
<dbReference type="InParanoid" id="A0A0P0W6X6"/>
<proteinExistence type="predicted"/>
<evidence type="ECO:0000313" key="2">
    <source>
        <dbReference type="EMBL" id="BAS87917.1"/>
    </source>
</evidence>
<reference evidence="2 3" key="2">
    <citation type="journal article" date="2013" name="Plant Cell Physiol.">
        <title>Rice Annotation Project Database (RAP-DB): an integrative and interactive database for rice genomics.</title>
        <authorList>
            <person name="Sakai H."/>
            <person name="Lee S.S."/>
            <person name="Tanaka T."/>
            <person name="Numa H."/>
            <person name="Kim J."/>
            <person name="Kawahara Y."/>
            <person name="Wakimoto H."/>
            <person name="Yang C.C."/>
            <person name="Iwamoto M."/>
            <person name="Abe T."/>
            <person name="Yamada Y."/>
            <person name="Muto A."/>
            <person name="Inokuchi H."/>
            <person name="Ikemura T."/>
            <person name="Matsumoto T."/>
            <person name="Sasaki T."/>
            <person name="Itoh T."/>
        </authorList>
    </citation>
    <scope>NUCLEOTIDE SEQUENCE [LARGE SCALE GENOMIC DNA]</scope>
    <source>
        <strain evidence="3">cv. Nipponbare</strain>
    </source>
</reference>
<feature type="non-terminal residue" evidence="2">
    <location>
        <position position="1"/>
    </location>
</feature>
<dbReference type="Proteomes" id="UP000059680">
    <property type="component" value="Chromosome 4"/>
</dbReference>
<gene>
    <name evidence="2" type="ordered locus">Os04g0172560</name>
    <name evidence="2" type="ORF">OSNPB_040172560</name>
</gene>
<reference evidence="2 3" key="3">
    <citation type="journal article" date="2013" name="Rice">
        <title>Improvement of the Oryza sativa Nipponbare reference genome using next generation sequence and optical map data.</title>
        <authorList>
            <person name="Kawahara Y."/>
            <person name="de la Bastide M."/>
            <person name="Hamilton J.P."/>
            <person name="Kanamori H."/>
            <person name="McCombie W.R."/>
            <person name="Ouyang S."/>
            <person name="Schwartz D.C."/>
            <person name="Tanaka T."/>
            <person name="Wu J."/>
            <person name="Zhou S."/>
            <person name="Childs K.L."/>
            <person name="Davidson R.M."/>
            <person name="Lin H."/>
            <person name="Quesada-Ocampo L."/>
            <person name="Vaillancourt B."/>
            <person name="Sakai H."/>
            <person name="Lee S.S."/>
            <person name="Kim J."/>
            <person name="Numa H."/>
            <person name="Itoh T."/>
            <person name="Buell C.R."/>
            <person name="Matsumoto T."/>
        </authorList>
    </citation>
    <scope>NUCLEOTIDE SEQUENCE [LARGE SCALE GENOMIC DNA]</scope>
    <source>
        <strain evidence="3">cv. Nipponbare</strain>
    </source>
</reference>
<sequence>PLSSLSAFASPLSLSRSPSPLSLASRQWLSGEDGEPPRLATGGGSHARPSARSGGRGGSGHPTGGGGGVEGSLWGTAFGSRWASAVA</sequence>
<keyword evidence="3" id="KW-1185">Reference proteome</keyword>
<dbReference type="Gramene" id="Os04t0172560-01">
    <property type="protein sequence ID" value="Os04t0172560-01"/>
    <property type="gene ID" value="Os04g0172560"/>
</dbReference>
<evidence type="ECO:0000256" key="1">
    <source>
        <dbReference type="SAM" id="MobiDB-lite"/>
    </source>
</evidence>
<reference evidence="3" key="1">
    <citation type="journal article" date="2005" name="Nature">
        <title>The map-based sequence of the rice genome.</title>
        <authorList>
            <consortium name="International rice genome sequencing project (IRGSP)"/>
            <person name="Matsumoto T."/>
            <person name="Wu J."/>
            <person name="Kanamori H."/>
            <person name="Katayose Y."/>
            <person name="Fujisawa M."/>
            <person name="Namiki N."/>
            <person name="Mizuno H."/>
            <person name="Yamamoto K."/>
            <person name="Antonio B.A."/>
            <person name="Baba T."/>
            <person name="Sakata K."/>
            <person name="Nagamura Y."/>
            <person name="Aoki H."/>
            <person name="Arikawa K."/>
            <person name="Arita K."/>
            <person name="Bito T."/>
            <person name="Chiden Y."/>
            <person name="Fujitsuka N."/>
            <person name="Fukunaka R."/>
            <person name="Hamada M."/>
            <person name="Harada C."/>
            <person name="Hayashi A."/>
            <person name="Hijishita S."/>
            <person name="Honda M."/>
            <person name="Hosokawa S."/>
            <person name="Ichikawa Y."/>
            <person name="Idonuma A."/>
            <person name="Iijima M."/>
            <person name="Ikeda M."/>
            <person name="Ikeno M."/>
            <person name="Ito K."/>
            <person name="Ito S."/>
            <person name="Ito T."/>
            <person name="Ito Y."/>
            <person name="Ito Y."/>
            <person name="Iwabuchi A."/>
            <person name="Kamiya K."/>
            <person name="Karasawa W."/>
            <person name="Kurita K."/>
            <person name="Katagiri S."/>
            <person name="Kikuta A."/>
            <person name="Kobayashi H."/>
            <person name="Kobayashi N."/>
            <person name="Machita K."/>
            <person name="Maehara T."/>
            <person name="Masukawa M."/>
            <person name="Mizubayashi T."/>
            <person name="Mukai Y."/>
            <person name="Nagasaki H."/>
            <person name="Nagata Y."/>
            <person name="Naito S."/>
            <person name="Nakashima M."/>
            <person name="Nakama Y."/>
            <person name="Nakamichi Y."/>
            <person name="Nakamura M."/>
            <person name="Meguro A."/>
            <person name="Negishi M."/>
            <person name="Ohta I."/>
            <person name="Ohta T."/>
            <person name="Okamoto M."/>
            <person name="Ono N."/>
            <person name="Saji S."/>
            <person name="Sakaguchi M."/>
            <person name="Sakai K."/>
            <person name="Shibata M."/>
            <person name="Shimokawa T."/>
            <person name="Song J."/>
            <person name="Takazaki Y."/>
            <person name="Terasawa K."/>
            <person name="Tsugane M."/>
            <person name="Tsuji K."/>
            <person name="Ueda S."/>
            <person name="Waki K."/>
            <person name="Yamagata H."/>
            <person name="Yamamoto M."/>
            <person name="Yamamoto S."/>
            <person name="Yamane H."/>
            <person name="Yoshiki S."/>
            <person name="Yoshihara R."/>
            <person name="Yukawa K."/>
            <person name="Zhong H."/>
            <person name="Yano M."/>
            <person name="Yuan Q."/>
            <person name="Ouyang S."/>
            <person name="Liu J."/>
            <person name="Jones K.M."/>
            <person name="Gansberger K."/>
            <person name="Moffat K."/>
            <person name="Hill J."/>
            <person name="Bera J."/>
            <person name="Fadrosh D."/>
            <person name="Jin S."/>
            <person name="Johri S."/>
            <person name="Kim M."/>
            <person name="Overton L."/>
            <person name="Reardon M."/>
            <person name="Tsitrin T."/>
            <person name="Vuong H."/>
            <person name="Weaver B."/>
            <person name="Ciecko A."/>
            <person name="Tallon L."/>
            <person name="Jackson J."/>
            <person name="Pai G."/>
            <person name="Aken S.V."/>
            <person name="Utterback T."/>
            <person name="Reidmuller S."/>
            <person name="Feldblyum T."/>
            <person name="Hsiao J."/>
            <person name="Zismann V."/>
            <person name="Iobst S."/>
            <person name="de Vazeille A.R."/>
            <person name="Buell C.R."/>
            <person name="Ying K."/>
            <person name="Li Y."/>
            <person name="Lu T."/>
            <person name="Huang Y."/>
            <person name="Zhao Q."/>
            <person name="Feng Q."/>
            <person name="Zhang L."/>
            <person name="Zhu J."/>
            <person name="Weng Q."/>
            <person name="Mu J."/>
            <person name="Lu Y."/>
            <person name="Fan D."/>
            <person name="Liu Y."/>
            <person name="Guan J."/>
            <person name="Zhang Y."/>
            <person name="Yu S."/>
            <person name="Liu X."/>
            <person name="Zhang Y."/>
            <person name="Hong G."/>
            <person name="Han B."/>
            <person name="Choisne N."/>
            <person name="Demange N."/>
            <person name="Orjeda G."/>
            <person name="Samain S."/>
            <person name="Cattolico L."/>
            <person name="Pelletier E."/>
            <person name="Couloux A."/>
            <person name="Segurens B."/>
            <person name="Wincker P."/>
            <person name="D'Hont A."/>
            <person name="Scarpelli C."/>
            <person name="Weissenbach J."/>
            <person name="Salanoubat M."/>
            <person name="Quetier F."/>
            <person name="Yu Y."/>
            <person name="Kim H.R."/>
            <person name="Rambo T."/>
            <person name="Currie J."/>
            <person name="Collura K."/>
            <person name="Luo M."/>
            <person name="Yang T."/>
            <person name="Ammiraju J.S.S."/>
            <person name="Engler F."/>
            <person name="Soderlund C."/>
            <person name="Wing R.A."/>
            <person name="Palmer L.E."/>
            <person name="de la Bastide M."/>
            <person name="Spiegel L."/>
            <person name="Nascimento L."/>
            <person name="Zutavern T."/>
            <person name="O'Shaughnessy A."/>
            <person name="Dike S."/>
            <person name="Dedhia N."/>
            <person name="Preston R."/>
            <person name="Balija V."/>
            <person name="McCombie W.R."/>
            <person name="Chow T."/>
            <person name="Chen H."/>
            <person name="Chung M."/>
            <person name="Chen C."/>
            <person name="Shaw J."/>
            <person name="Wu H."/>
            <person name="Hsiao K."/>
            <person name="Chao Y."/>
            <person name="Chu M."/>
            <person name="Cheng C."/>
            <person name="Hour A."/>
            <person name="Lee P."/>
            <person name="Lin S."/>
            <person name="Lin Y."/>
            <person name="Liou J."/>
            <person name="Liu S."/>
            <person name="Hsing Y."/>
            <person name="Raghuvanshi S."/>
            <person name="Mohanty A."/>
            <person name="Bharti A.K."/>
            <person name="Gaur A."/>
            <person name="Gupta V."/>
            <person name="Kumar D."/>
            <person name="Ravi V."/>
            <person name="Vij S."/>
            <person name="Kapur A."/>
            <person name="Khurana P."/>
            <person name="Khurana P."/>
            <person name="Khurana J.P."/>
            <person name="Tyagi A.K."/>
            <person name="Gaikwad K."/>
            <person name="Singh A."/>
            <person name="Dalal V."/>
            <person name="Srivastava S."/>
            <person name="Dixit A."/>
            <person name="Pal A.K."/>
            <person name="Ghazi I.A."/>
            <person name="Yadav M."/>
            <person name="Pandit A."/>
            <person name="Bhargava A."/>
            <person name="Sureshbabu K."/>
            <person name="Batra K."/>
            <person name="Sharma T.R."/>
            <person name="Mohapatra T."/>
            <person name="Singh N.K."/>
            <person name="Messing J."/>
            <person name="Nelson A.B."/>
            <person name="Fuks G."/>
            <person name="Kavchok S."/>
            <person name="Keizer G."/>
            <person name="Linton E."/>
            <person name="Llaca V."/>
            <person name="Song R."/>
            <person name="Tanyolac B."/>
            <person name="Young S."/>
            <person name="Ho-Il K."/>
            <person name="Hahn J.H."/>
            <person name="Sangsakoo G."/>
            <person name="Vanavichit A."/>
            <person name="de Mattos Luiz.A.T."/>
            <person name="Zimmer P.D."/>
            <person name="Malone G."/>
            <person name="Dellagostin O."/>
            <person name="de Oliveira A.C."/>
            <person name="Bevan M."/>
            <person name="Bancroft I."/>
            <person name="Minx P."/>
            <person name="Cordum H."/>
            <person name="Wilson R."/>
            <person name="Cheng Z."/>
            <person name="Jin W."/>
            <person name="Jiang J."/>
            <person name="Leong S.A."/>
            <person name="Iwama H."/>
            <person name="Gojobori T."/>
            <person name="Itoh T."/>
            <person name="Niimura Y."/>
            <person name="Fujii Y."/>
            <person name="Habara T."/>
            <person name="Sakai H."/>
            <person name="Sato Y."/>
            <person name="Wilson G."/>
            <person name="Kumar K."/>
            <person name="McCouch S."/>
            <person name="Juretic N."/>
            <person name="Hoen D."/>
            <person name="Wright S."/>
            <person name="Bruskiewich R."/>
            <person name="Bureau T."/>
            <person name="Miyao A."/>
            <person name="Hirochika H."/>
            <person name="Nishikawa T."/>
            <person name="Kadowaki K."/>
            <person name="Sugiura M."/>
            <person name="Burr B."/>
            <person name="Sasaki T."/>
        </authorList>
    </citation>
    <scope>NUCLEOTIDE SEQUENCE [LARGE SCALE GENOMIC DNA]</scope>
    <source>
        <strain evidence="3">cv. Nipponbare</strain>
    </source>
</reference>
<accession>A0A0P0W6X6</accession>
<organism evidence="2 3">
    <name type="scientific">Oryza sativa subsp. japonica</name>
    <name type="common">Rice</name>
    <dbReference type="NCBI Taxonomy" id="39947"/>
    <lineage>
        <taxon>Eukaryota</taxon>
        <taxon>Viridiplantae</taxon>
        <taxon>Streptophyta</taxon>
        <taxon>Embryophyta</taxon>
        <taxon>Tracheophyta</taxon>
        <taxon>Spermatophyta</taxon>
        <taxon>Magnoliopsida</taxon>
        <taxon>Liliopsida</taxon>
        <taxon>Poales</taxon>
        <taxon>Poaceae</taxon>
        <taxon>BOP clade</taxon>
        <taxon>Oryzoideae</taxon>
        <taxon>Oryzeae</taxon>
        <taxon>Oryzinae</taxon>
        <taxon>Oryza</taxon>
        <taxon>Oryza sativa</taxon>
    </lineage>
</organism>
<name>A0A0P0W6X6_ORYSJ</name>
<dbReference type="PaxDb" id="39947-A0A0P0W6X6"/>